<dbReference type="Pfam" id="PF02782">
    <property type="entry name" value="FGGY_C"/>
    <property type="match status" value="1"/>
</dbReference>
<evidence type="ECO:0000256" key="10">
    <source>
        <dbReference type="ARBA" id="ARBA00052101"/>
    </source>
</evidence>
<feature type="domain" description="Carbohydrate kinase FGGY C-terminal" evidence="13">
    <location>
        <begin position="263"/>
        <end position="451"/>
    </location>
</feature>
<dbReference type="InterPro" id="IPR000577">
    <property type="entry name" value="Carb_kinase_FGGY"/>
</dbReference>
<evidence type="ECO:0000259" key="12">
    <source>
        <dbReference type="Pfam" id="PF00370"/>
    </source>
</evidence>
<feature type="domain" description="Carbohydrate kinase FGGY N-terminal" evidence="12">
    <location>
        <begin position="3"/>
        <end position="252"/>
    </location>
</feature>
<evidence type="ECO:0000313" key="15">
    <source>
        <dbReference type="Proteomes" id="UP001165122"/>
    </source>
</evidence>
<keyword evidence="6 11" id="KW-0418">Kinase</keyword>
<dbReference type="Proteomes" id="UP001165122">
    <property type="component" value="Unassembled WGS sequence"/>
</dbReference>
<evidence type="ECO:0000256" key="1">
    <source>
        <dbReference type="ARBA" id="ARBA00005190"/>
    </source>
</evidence>
<comment type="catalytic activity">
    <reaction evidence="10">
        <text>glycerol + ATP = sn-glycerol 3-phosphate + ADP + H(+)</text>
        <dbReference type="Rhea" id="RHEA:21644"/>
        <dbReference type="ChEBI" id="CHEBI:15378"/>
        <dbReference type="ChEBI" id="CHEBI:17754"/>
        <dbReference type="ChEBI" id="CHEBI:30616"/>
        <dbReference type="ChEBI" id="CHEBI:57597"/>
        <dbReference type="ChEBI" id="CHEBI:456216"/>
        <dbReference type="EC" id="2.7.1.30"/>
    </reaction>
</comment>
<dbReference type="InterPro" id="IPR018483">
    <property type="entry name" value="Carb_kinase_FGGY_CS"/>
</dbReference>
<keyword evidence="8" id="KW-0067">ATP-binding</keyword>
<dbReference type="GO" id="GO:0005829">
    <property type="term" value="C:cytosol"/>
    <property type="evidence" value="ECO:0007669"/>
    <property type="project" value="TreeGrafter"/>
</dbReference>
<keyword evidence="7" id="KW-0319">Glycerol metabolism</keyword>
<dbReference type="PANTHER" id="PTHR10196:SF69">
    <property type="entry name" value="GLYCEROL KINASE"/>
    <property type="match status" value="1"/>
</dbReference>
<dbReference type="SUPFAM" id="SSF53067">
    <property type="entry name" value="Actin-like ATPase domain"/>
    <property type="match status" value="2"/>
</dbReference>
<evidence type="ECO:0000256" key="3">
    <source>
        <dbReference type="ARBA" id="ARBA00012099"/>
    </source>
</evidence>
<gene>
    <name evidence="14" type="ORF">TrLO_g3113</name>
</gene>
<dbReference type="NCBIfam" id="TIGR01311">
    <property type="entry name" value="glycerol_kin"/>
    <property type="match status" value="1"/>
</dbReference>
<dbReference type="FunFam" id="3.30.420.40:FF:000008">
    <property type="entry name" value="Glycerol kinase"/>
    <property type="match status" value="1"/>
</dbReference>
<dbReference type="GO" id="GO:0019563">
    <property type="term" value="P:glycerol catabolic process"/>
    <property type="evidence" value="ECO:0007669"/>
    <property type="project" value="TreeGrafter"/>
</dbReference>
<evidence type="ECO:0000256" key="11">
    <source>
        <dbReference type="RuleBase" id="RU003733"/>
    </source>
</evidence>
<organism evidence="14 15">
    <name type="scientific">Triparma laevis f. longispina</name>
    <dbReference type="NCBI Taxonomy" id="1714387"/>
    <lineage>
        <taxon>Eukaryota</taxon>
        <taxon>Sar</taxon>
        <taxon>Stramenopiles</taxon>
        <taxon>Ochrophyta</taxon>
        <taxon>Bolidophyceae</taxon>
        <taxon>Parmales</taxon>
        <taxon>Triparmaceae</taxon>
        <taxon>Triparma</taxon>
    </lineage>
</organism>
<keyword evidence="5" id="KW-0547">Nucleotide-binding</keyword>
<dbReference type="PIRSF" id="PIRSF000538">
    <property type="entry name" value="GlpK"/>
    <property type="match status" value="1"/>
</dbReference>
<dbReference type="OrthoDB" id="5422795at2759"/>
<keyword evidence="15" id="KW-1185">Reference proteome</keyword>
<dbReference type="InterPro" id="IPR018484">
    <property type="entry name" value="FGGY_N"/>
</dbReference>
<dbReference type="InterPro" id="IPR043129">
    <property type="entry name" value="ATPase_NBD"/>
</dbReference>
<proteinExistence type="inferred from homology"/>
<dbReference type="GO" id="GO:0004370">
    <property type="term" value="F:glycerol kinase activity"/>
    <property type="evidence" value="ECO:0007669"/>
    <property type="project" value="UniProtKB-EC"/>
</dbReference>
<evidence type="ECO:0000256" key="6">
    <source>
        <dbReference type="ARBA" id="ARBA00022777"/>
    </source>
</evidence>
<evidence type="ECO:0000256" key="2">
    <source>
        <dbReference type="ARBA" id="ARBA00009156"/>
    </source>
</evidence>
<reference evidence="15" key="1">
    <citation type="journal article" date="2023" name="Commun. Biol.">
        <title>Genome analysis of Parmales, the sister group of diatoms, reveals the evolutionary specialization of diatoms from phago-mixotrophs to photoautotrophs.</title>
        <authorList>
            <person name="Ban H."/>
            <person name="Sato S."/>
            <person name="Yoshikawa S."/>
            <person name="Yamada K."/>
            <person name="Nakamura Y."/>
            <person name="Ichinomiya M."/>
            <person name="Sato N."/>
            <person name="Blanc-Mathieu R."/>
            <person name="Endo H."/>
            <person name="Kuwata A."/>
            <person name="Ogata H."/>
        </authorList>
    </citation>
    <scope>NUCLEOTIDE SEQUENCE [LARGE SCALE GENOMIC DNA]</scope>
    <source>
        <strain evidence="15">NIES 3700</strain>
    </source>
</reference>
<evidence type="ECO:0000256" key="4">
    <source>
        <dbReference type="ARBA" id="ARBA00022679"/>
    </source>
</evidence>
<protein>
    <recommendedName>
        <fullName evidence="3">glycerol kinase</fullName>
        <ecNumber evidence="3">2.7.1.30</ecNumber>
    </recommendedName>
    <alternativeName>
        <fullName evidence="9">ATP:glycerol 3-phosphotransferase</fullName>
    </alternativeName>
</protein>
<dbReference type="InterPro" id="IPR018485">
    <property type="entry name" value="FGGY_C"/>
</dbReference>
<sequence>MKYVGSIDQGTSSTRFIIFNESGDIVAVSQKEHKQYFPEPGWVEHDPMEIWSCTCDVIADCLKSSPLSASDLSSVGITNQRETTVVWNSETGEPYYNAVVWNDARTASIAKSLEGKYGPDRFRAKTGLPLASYFSATKLLWLMENVKGLKEGLKSGKAKFGTIDSWLMYNLTGGVDGGIHITSVCNASRTLMMNLETLQWDDDILKILDVPKECLPKIVSNSEVYGVGAKGGYLDNVPLAGILGDQQAAMFGQTCYAPGEVKSTYGTGNFVLMNTGTSQCKSTNGLLTTVGYKLGDQEVVYALEGAVAYCGSVVQWLRDNLKIIQDAPQSQTFAENVDDNGGMYFVPAFAGLFAPRWRSDARGCFVGMTAYNTRDHVCRAALEAAAYQCKEVVDAMVKDSGVDLAAMKVDGGMTANTLLMQFQADMLDCPVYRPVVPETTALGAAYAAGLAVGVWSGLDEIKKNWKCDKQWESKMEAPVREKYWTEWNRAVSKSLGWVEGGDGSSEKQGSGWGKVVAFAAIAAGVGFMMGHKRR</sequence>
<dbReference type="PANTHER" id="PTHR10196">
    <property type="entry name" value="SUGAR KINASE"/>
    <property type="match status" value="1"/>
</dbReference>
<dbReference type="PROSITE" id="PS00445">
    <property type="entry name" value="FGGY_KINASES_2"/>
    <property type="match status" value="1"/>
</dbReference>
<dbReference type="CDD" id="cd07769">
    <property type="entry name" value="ASKHA_NBD_FGGY_GK"/>
    <property type="match status" value="1"/>
</dbReference>
<keyword evidence="4 11" id="KW-0808">Transferase</keyword>
<evidence type="ECO:0000259" key="13">
    <source>
        <dbReference type="Pfam" id="PF02782"/>
    </source>
</evidence>
<comment type="similarity">
    <text evidence="2 11">Belongs to the FGGY kinase family.</text>
</comment>
<dbReference type="AlphaFoldDB" id="A0A9W7FJA9"/>
<dbReference type="FunFam" id="3.30.420.40:FF:000007">
    <property type="entry name" value="Glycerol kinase"/>
    <property type="match status" value="1"/>
</dbReference>
<evidence type="ECO:0000256" key="7">
    <source>
        <dbReference type="ARBA" id="ARBA00022798"/>
    </source>
</evidence>
<evidence type="ECO:0000256" key="9">
    <source>
        <dbReference type="ARBA" id="ARBA00043149"/>
    </source>
</evidence>
<dbReference type="GO" id="GO:0006072">
    <property type="term" value="P:glycerol-3-phosphate metabolic process"/>
    <property type="evidence" value="ECO:0007669"/>
    <property type="project" value="InterPro"/>
</dbReference>
<dbReference type="GO" id="GO:0005524">
    <property type="term" value="F:ATP binding"/>
    <property type="evidence" value="ECO:0007669"/>
    <property type="project" value="UniProtKB-KW"/>
</dbReference>
<evidence type="ECO:0000313" key="14">
    <source>
        <dbReference type="EMBL" id="GMI13061.1"/>
    </source>
</evidence>
<dbReference type="HAMAP" id="MF_00186">
    <property type="entry name" value="Glycerol_kin"/>
    <property type="match status" value="1"/>
</dbReference>
<comment type="caution">
    <text evidence="14">The sequence shown here is derived from an EMBL/GenBank/DDBJ whole genome shotgun (WGS) entry which is preliminary data.</text>
</comment>
<comment type="pathway">
    <text evidence="1">Polyol metabolism; glycerol degradation via glycerol kinase pathway; sn-glycerol 3-phosphate from glycerol: step 1/1.</text>
</comment>
<evidence type="ECO:0000256" key="5">
    <source>
        <dbReference type="ARBA" id="ARBA00022741"/>
    </source>
</evidence>
<dbReference type="PROSITE" id="PS00933">
    <property type="entry name" value="FGGY_KINASES_1"/>
    <property type="match status" value="1"/>
</dbReference>
<dbReference type="InterPro" id="IPR005999">
    <property type="entry name" value="Glycerol_kin"/>
</dbReference>
<dbReference type="Pfam" id="PF00370">
    <property type="entry name" value="FGGY_N"/>
    <property type="match status" value="1"/>
</dbReference>
<dbReference type="Gene3D" id="3.30.420.40">
    <property type="match status" value="2"/>
</dbReference>
<dbReference type="EC" id="2.7.1.30" evidence="3"/>
<dbReference type="EMBL" id="BRXW01000185">
    <property type="protein sequence ID" value="GMI13061.1"/>
    <property type="molecule type" value="Genomic_DNA"/>
</dbReference>
<name>A0A9W7FJA9_9STRA</name>
<accession>A0A9W7FJA9</accession>
<dbReference type="NCBIfam" id="NF000756">
    <property type="entry name" value="PRK00047.1"/>
    <property type="match status" value="1"/>
</dbReference>
<evidence type="ECO:0000256" key="8">
    <source>
        <dbReference type="ARBA" id="ARBA00022840"/>
    </source>
</evidence>